<dbReference type="FunFam" id="3.40.190.10:FF:000054">
    <property type="entry name" value="Glutamate receptor"/>
    <property type="match status" value="1"/>
</dbReference>
<reference evidence="15" key="1">
    <citation type="submission" date="2020-09" db="EMBL/GenBank/DDBJ databases">
        <title>Genome-Enabled Discovery of Anthraquinone Biosynthesis in Senna tora.</title>
        <authorList>
            <person name="Kang S.-H."/>
            <person name="Pandey R.P."/>
            <person name="Lee C.-M."/>
            <person name="Sim J.-S."/>
            <person name="Jeong J.-T."/>
            <person name="Choi B.-S."/>
            <person name="Jung M."/>
            <person name="Ginzburg D."/>
            <person name="Zhao K."/>
            <person name="Won S.Y."/>
            <person name="Oh T.-J."/>
            <person name="Yu Y."/>
            <person name="Kim N.-H."/>
            <person name="Lee O.R."/>
            <person name="Lee T.-H."/>
            <person name="Bashyal P."/>
            <person name="Kim T.-S."/>
            <person name="Lee W.-H."/>
            <person name="Kawkins C."/>
            <person name="Kim C.-K."/>
            <person name="Kim J.S."/>
            <person name="Ahn B.O."/>
            <person name="Rhee S.Y."/>
            <person name="Sohng J.K."/>
        </authorList>
    </citation>
    <scope>NUCLEOTIDE SEQUENCE</scope>
    <source>
        <tissue evidence="15">Leaf</tissue>
    </source>
</reference>
<dbReference type="InterPro" id="IPR028082">
    <property type="entry name" value="Peripla_BP_I"/>
</dbReference>
<feature type="domain" description="Ionotropic glutamate receptor C-terminal" evidence="14">
    <location>
        <begin position="428"/>
        <end position="727"/>
    </location>
</feature>
<accession>A0A834WSM1</accession>
<protein>
    <submittedName>
        <fullName evidence="15">Glutamate receptor 2.8-like</fullName>
    </submittedName>
</protein>
<dbReference type="SMART" id="SM00079">
    <property type="entry name" value="PBPe"/>
    <property type="match status" value="1"/>
</dbReference>
<dbReference type="PANTHER" id="PTHR34836">
    <property type="entry name" value="OS06G0188250 PROTEIN"/>
    <property type="match status" value="1"/>
</dbReference>
<dbReference type="Pfam" id="PF00060">
    <property type="entry name" value="Lig_chan"/>
    <property type="match status" value="1"/>
</dbReference>
<comment type="subunit">
    <text evidence="2">May form heteromers.</text>
</comment>
<feature type="transmembrane region" description="Helical" evidence="13">
    <location>
        <begin position="561"/>
        <end position="581"/>
    </location>
</feature>
<dbReference type="Pfam" id="PF01094">
    <property type="entry name" value="ANF_receptor"/>
    <property type="match status" value="2"/>
</dbReference>
<dbReference type="InterPro" id="IPR044440">
    <property type="entry name" value="GABAb_receptor_plant_PBP1"/>
</dbReference>
<evidence type="ECO:0000313" key="15">
    <source>
        <dbReference type="EMBL" id="KAF7830389.1"/>
    </source>
</evidence>
<dbReference type="EMBL" id="JAAIUW010000005">
    <property type="protein sequence ID" value="KAF7830389.1"/>
    <property type="molecule type" value="Genomic_DNA"/>
</dbReference>
<dbReference type="Gene3D" id="3.40.50.2300">
    <property type="match status" value="5"/>
</dbReference>
<keyword evidence="4 13" id="KW-0812">Transmembrane</keyword>
<keyword evidence="5 13" id="KW-1133">Transmembrane helix</keyword>
<evidence type="ECO:0000256" key="12">
    <source>
        <dbReference type="ARBA" id="ARBA00049638"/>
    </source>
</evidence>
<evidence type="ECO:0000256" key="8">
    <source>
        <dbReference type="ARBA" id="ARBA00023170"/>
    </source>
</evidence>
<organism evidence="15 16">
    <name type="scientific">Senna tora</name>
    <dbReference type="NCBI Taxonomy" id="362788"/>
    <lineage>
        <taxon>Eukaryota</taxon>
        <taxon>Viridiplantae</taxon>
        <taxon>Streptophyta</taxon>
        <taxon>Embryophyta</taxon>
        <taxon>Tracheophyta</taxon>
        <taxon>Spermatophyta</taxon>
        <taxon>Magnoliopsida</taxon>
        <taxon>eudicotyledons</taxon>
        <taxon>Gunneridae</taxon>
        <taxon>Pentapetalae</taxon>
        <taxon>rosids</taxon>
        <taxon>fabids</taxon>
        <taxon>Fabales</taxon>
        <taxon>Fabaceae</taxon>
        <taxon>Caesalpinioideae</taxon>
        <taxon>Cassia clade</taxon>
        <taxon>Senna</taxon>
    </lineage>
</organism>
<evidence type="ECO:0000256" key="2">
    <source>
        <dbReference type="ARBA" id="ARBA00011095"/>
    </source>
</evidence>
<keyword evidence="3" id="KW-0813">Transport</keyword>
<evidence type="ECO:0000256" key="10">
    <source>
        <dbReference type="ARBA" id="ARBA00023286"/>
    </source>
</evidence>
<dbReference type="PANTHER" id="PTHR34836:SF1">
    <property type="entry name" value="OS09G0428600 PROTEIN"/>
    <property type="match status" value="1"/>
</dbReference>
<dbReference type="InterPro" id="IPR019594">
    <property type="entry name" value="Glu/Gly-bd"/>
</dbReference>
<dbReference type="Gene3D" id="3.40.190.10">
    <property type="entry name" value="Periplasmic binding protein-like II"/>
    <property type="match status" value="2"/>
</dbReference>
<feature type="transmembrane region" description="Helical" evidence="13">
    <location>
        <begin position="750"/>
        <end position="768"/>
    </location>
</feature>
<sequence length="960" mass="105657">MGPNTTTLPVNIGVVLDSDTWIGKLGLSCIHMALSDFYHSHTHYKTRILLNIKHSNTHLISAASAGVEAIIGPQYSKQANFIVDVGNKAEVPILSFSASTPSLNNPPNPYFFRVAQSDAAQVAAIAAIVEAFEWTQVVPIYQEGLYGEEVTISIIKAFQEANVRVPYQTAISSTATDKQIIEQLGKLRMMSNRVFIVHMTPILGFHVFTKAREIGMMEQDYVWIMTTAMTNVLDWTNSSLTDSLQGVLGVATYFPKSRRLQDFEVRWKLKFQQENPSIIGGGLNVLGLWAYDAATALAMAVEKAGISNISFPKPNASDYDTLVVGVSQSGPILRETLSKTTFKGLSGEFSMVNGELKSSTFQIINVVGDGKRVVGFWTPQKGLERKLNHRNVSTYSASKANLGPIIWAGDSSSAPKGWDVAPNGKKLRIGVPVKVETGFNRLVDVHYDSGNKTANFSGYCIDVFKATMAALPYIVPYELAPFERPNRVHDSFHPGRFYDDLIRQVYLGEFDAVVGDLTITFERSLYVDFTFPFTQSGATFMVPTKETNKSKAWVFLKPLTWQLWLTSGCFFVFIGFVVWSYTASFTTLLTVQQLRPAVTDVNQLIQSGDSVGYQFGSYTYNLLKQMGFDDSRLQPYNSPQECDHLLTIGNQNGGISAAFDEIPYINLIQASYCSKYTTIGPAFKSAGFGFAFQRNSPVVTDVSRAILNLTEKNPDIMKAIEHKWFTNETDCVQPSAVDASYSLDLDSFRGLFLIAGMASSSALIIHALNITVPLNVGVLVDADTWIGKLGLSCINMALSDFYNSHTHYKTRILLNIKHSNTDVIAAASAGVEAIIGPQYSRQANFVMDVGNKAEVPIISFSATSPSLNDPHFFRVAQSEGAQVGAIAAIVEAFGWKQVVLIYEEGLYGKEVIPSLIEALQEVDIRVPHQSAISASATEQQIVEELYYLRSNEASRSATPK</sequence>
<proteinExistence type="predicted"/>
<evidence type="ECO:0000259" key="14">
    <source>
        <dbReference type="SMART" id="SM00079"/>
    </source>
</evidence>
<dbReference type="OrthoDB" id="5984008at2759"/>
<dbReference type="InterPro" id="IPR015683">
    <property type="entry name" value="Ionotropic_Glu_rcpt"/>
</dbReference>
<evidence type="ECO:0000256" key="4">
    <source>
        <dbReference type="ARBA" id="ARBA00022692"/>
    </source>
</evidence>
<dbReference type="Proteomes" id="UP000634136">
    <property type="component" value="Unassembled WGS sequence"/>
</dbReference>
<dbReference type="CDD" id="cd19990">
    <property type="entry name" value="PBP1_GABAb_receptor_plant"/>
    <property type="match status" value="1"/>
</dbReference>
<keyword evidence="8 15" id="KW-0675">Receptor</keyword>
<dbReference type="AlphaFoldDB" id="A0A834WSM1"/>
<evidence type="ECO:0000256" key="7">
    <source>
        <dbReference type="ARBA" id="ARBA00023136"/>
    </source>
</evidence>
<dbReference type="SUPFAM" id="SSF53850">
    <property type="entry name" value="Periplasmic binding protein-like II"/>
    <property type="match status" value="1"/>
</dbReference>
<comment type="subcellular location">
    <subcellularLocation>
        <location evidence="1">Membrane</location>
        <topology evidence="1">Multi-pass membrane protein</topology>
    </subcellularLocation>
</comment>
<keyword evidence="11" id="KW-0407">Ion channel</keyword>
<dbReference type="GO" id="GO:0016020">
    <property type="term" value="C:membrane"/>
    <property type="evidence" value="ECO:0007669"/>
    <property type="project" value="UniProtKB-SubCell"/>
</dbReference>
<keyword evidence="16" id="KW-1185">Reference proteome</keyword>
<dbReference type="InterPro" id="IPR001828">
    <property type="entry name" value="ANF_lig-bd_rcpt"/>
</dbReference>
<dbReference type="FunFam" id="3.40.50.2300:FF:000081">
    <property type="entry name" value="Glutamate receptor"/>
    <property type="match status" value="1"/>
</dbReference>
<dbReference type="CDD" id="cd13686">
    <property type="entry name" value="GluR_Plant"/>
    <property type="match status" value="1"/>
</dbReference>
<keyword evidence="7 13" id="KW-0472">Membrane</keyword>
<dbReference type="FunFam" id="3.40.50.2300:FF:000310">
    <property type="entry name" value="Glutamate receptor"/>
    <property type="match status" value="1"/>
</dbReference>
<dbReference type="SUPFAM" id="SSF53822">
    <property type="entry name" value="Periplasmic binding protein-like I"/>
    <property type="match status" value="2"/>
</dbReference>
<keyword evidence="10" id="KW-1071">Ligand-gated ion channel</keyword>
<evidence type="ECO:0000256" key="11">
    <source>
        <dbReference type="ARBA" id="ARBA00023303"/>
    </source>
</evidence>
<dbReference type="Pfam" id="PF10613">
    <property type="entry name" value="Lig_chan-Glu_bd"/>
    <property type="match status" value="1"/>
</dbReference>
<keyword evidence="6" id="KW-0406">Ion transport</keyword>
<evidence type="ECO:0000256" key="9">
    <source>
        <dbReference type="ARBA" id="ARBA00023180"/>
    </source>
</evidence>
<evidence type="ECO:0000256" key="3">
    <source>
        <dbReference type="ARBA" id="ARBA00022448"/>
    </source>
</evidence>
<comment type="function">
    <text evidence="12">Glutamate-gated receptor that probably acts as a non-selective cation channel. May be involved in light-signal transduction and calcium homeostasis via the regulation of calcium influx into cells.</text>
</comment>
<dbReference type="GO" id="GO:0015276">
    <property type="term" value="F:ligand-gated monoatomic ion channel activity"/>
    <property type="evidence" value="ECO:0007669"/>
    <property type="project" value="InterPro"/>
</dbReference>
<name>A0A834WSM1_9FABA</name>
<evidence type="ECO:0000256" key="5">
    <source>
        <dbReference type="ARBA" id="ARBA00022989"/>
    </source>
</evidence>
<evidence type="ECO:0000256" key="13">
    <source>
        <dbReference type="SAM" id="Phobius"/>
    </source>
</evidence>
<evidence type="ECO:0000313" key="16">
    <source>
        <dbReference type="Proteomes" id="UP000634136"/>
    </source>
</evidence>
<evidence type="ECO:0000256" key="1">
    <source>
        <dbReference type="ARBA" id="ARBA00004141"/>
    </source>
</evidence>
<comment type="caution">
    <text evidence="15">The sequence shown here is derived from an EMBL/GenBank/DDBJ whole genome shotgun (WGS) entry which is preliminary data.</text>
</comment>
<keyword evidence="9" id="KW-0325">Glycoprotein</keyword>
<evidence type="ECO:0000256" key="6">
    <source>
        <dbReference type="ARBA" id="ARBA00023065"/>
    </source>
</evidence>
<gene>
    <name evidence="15" type="ORF">G2W53_012722</name>
</gene>
<dbReference type="InterPro" id="IPR001320">
    <property type="entry name" value="Iontro_rcpt_C"/>
</dbReference>